<organism evidence="1">
    <name type="scientific">Anguilla anguilla</name>
    <name type="common">European freshwater eel</name>
    <name type="synonym">Muraena anguilla</name>
    <dbReference type="NCBI Taxonomy" id="7936"/>
    <lineage>
        <taxon>Eukaryota</taxon>
        <taxon>Metazoa</taxon>
        <taxon>Chordata</taxon>
        <taxon>Craniata</taxon>
        <taxon>Vertebrata</taxon>
        <taxon>Euteleostomi</taxon>
        <taxon>Actinopterygii</taxon>
        <taxon>Neopterygii</taxon>
        <taxon>Teleostei</taxon>
        <taxon>Anguilliformes</taxon>
        <taxon>Anguillidae</taxon>
        <taxon>Anguilla</taxon>
    </lineage>
</organism>
<sequence>MEFRAKSGEKHALSFVPKHYRTHCIYILNCAATQKSMENAN</sequence>
<accession>A0A0E9QAE9</accession>
<reference evidence="1" key="1">
    <citation type="submission" date="2014-11" db="EMBL/GenBank/DDBJ databases">
        <authorList>
            <person name="Amaro Gonzalez C."/>
        </authorList>
    </citation>
    <scope>NUCLEOTIDE SEQUENCE</scope>
</reference>
<reference evidence="1" key="2">
    <citation type="journal article" date="2015" name="Fish Shellfish Immunol.">
        <title>Early steps in the European eel (Anguilla anguilla)-Vibrio vulnificus interaction in the gills: Role of the RtxA13 toxin.</title>
        <authorList>
            <person name="Callol A."/>
            <person name="Pajuelo D."/>
            <person name="Ebbesson L."/>
            <person name="Teles M."/>
            <person name="MacKenzie S."/>
            <person name="Amaro C."/>
        </authorList>
    </citation>
    <scope>NUCLEOTIDE SEQUENCE</scope>
</reference>
<evidence type="ECO:0000313" key="1">
    <source>
        <dbReference type="EMBL" id="JAH13290.1"/>
    </source>
</evidence>
<protein>
    <submittedName>
        <fullName evidence="1">Uncharacterized protein</fullName>
    </submittedName>
</protein>
<proteinExistence type="predicted"/>
<dbReference type="AlphaFoldDB" id="A0A0E9QAE9"/>
<name>A0A0E9QAE9_ANGAN</name>
<dbReference type="EMBL" id="GBXM01095287">
    <property type="protein sequence ID" value="JAH13290.1"/>
    <property type="molecule type" value="Transcribed_RNA"/>
</dbReference>